<dbReference type="Gene3D" id="1.20.5.710">
    <property type="entry name" value="Single helix bin"/>
    <property type="match status" value="1"/>
</dbReference>
<dbReference type="Pfam" id="PF00542">
    <property type="entry name" value="Ribosomal_L12"/>
    <property type="match status" value="1"/>
</dbReference>
<feature type="domain" description="Large ribosomal subunit protein bL12 oligomerization" evidence="7">
    <location>
        <begin position="29"/>
        <end position="75"/>
    </location>
</feature>
<evidence type="ECO:0000313" key="8">
    <source>
        <dbReference type="EMBL" id="PIS42599.1"/>
    </source>
</evidence>
<dbReference type="Pfam" id="PF16320">
    <property type="entry name" value="Ribosomal_L12_N"/>
    <property type="match status" value="1"/>
</dbReference>
<reference evidence="8 9" key="1">
    <citation type="submission" date="2017-09" db="EMBL/GenBank/DDBJ databases">
        <title>Depth-based differentiation of microbial function through sediment-hosted aquifers and enrichment of novel symbionts in the deep terrestrial subsurface.</title>
        <authorList>
            <person name="Probst A.J."/>
            <person name="Ladd B."/>
            <person name="Jarett J.K."/>
            <person name="Geller-Mcgrath D.E."/>
            <person name="Sieber C.M."/>
            <person name="Emerson J.B."/>
            <person name="Anantharaman K."/>
            <person name="Thomas B.C."/>
            <person name="Malmstrom R."/>
            <person name="Stieglmeier M."/>
            <person name="Klingl A."/>
            <person name="Woyke T."/>
            <person name="Ryan C.M."/>
            <person name="Banfield J.F."/>
        </authorList>
    </citation>
    <scope>NUCLEOTIDE SEQUENCE [LARGE SCALE GENOMIC DNA]</scope>
    <source>
        <strain evidence="8">CG08_land_8_20_14_0_20_40_16</strain>
    </source>
</reference>
<evidence type="ECO:0000256" key="3">
    <source>
        <dbReference type="ARBA" id="ARBA00023274"/>
    </source>
</evidence>
<dbReference type="AlphaFoldDB" id="A0A2H0YWD6"/>
<dbReference type="CDD" id="cd00387">
    <property type="entry name" value="Ribosomal_L7_L12"/>
    <property type="match status" value="1"/>
</dbReference>
<dbReference type="EMBL" id="PEXU01000032">
    <property type="protein sequence ID" value="PIS42599.1"/>
    <property type="molecule type" value="Genomic_DNA"/>
</dbReference>
<comment type="similarity">
    <text evidence="1 4">Belongs to the bacterial ribosomal protein bL12 family.</text>
</comment>
<dbReference type="Gene3D" id="3.30.1390.10">
    <property type="match status" value="1"/>
</dbReference>
<dbReference type="SUPFAM" id="SSF48300">
    <property type="entry name" value="Ribosomal protein L7/12, oligomerisation (N-terminal) domain"/>
    <property type="match status" value="1"/>
</dbReference>
<proteinExistence type="inferred from homology"/>
<name>A0A2H0YWD6_9BACT</name>
<dbReference type="GO" id="GO:0006412">
    <property type="term" value="P:translation"/>
    <property type="evidence" value="ECO:0007669"/>
    <property type="project" value="UniProtKB-UniRule"/>
</dbReference>
<dbReference type="GO" id="GO:0003729">
    <property type="term" value="F:mRNA binding"/>
    <property type="evidence" value="ECO:0007669"/>
    <property type="project" value="TreeGrafter"/>
</dbReference>
<dbReference type="NCBIfam" id="TIGR00855">
    <property type="entry name" value="L12"/>
    <property type="match status" value="1"/>
</dbReference>
<dbReference type="InterPro" id="IPR008932">
    <property type="entry name" value="Ribosomal_bL12_oligo"/>
</dbReference>
<dbReference type="InterPro" id="IPR013823">
    <property type="entry name" value="Ribosomal_bL12_C"/>
</dbReference>
<evidence type="ECO:0000259" key="6">
    <source>
        <dbReference type="Pfam" id="PF00542"/>
    </source>
</evidence>
<evidence type="ECO:0000256" key="4">
    <source>
        <dbReference type="HAMAP-Rule" id="MF_00368"/>
    </source>
</evidence>
<comment type="subunit">
    <text evidence="4">Homodimer. Part of the ribosomal stalk of the 50S ribosomal subunit. Forms a multimeric L10(L12)X complex, where L10 forms an elongated spine to which 2 to 4 L12 dimers bind in a sequential fashion. Binds GTP-bound translation factors.</text>
</comment>
<evidence type="ECO:0000256" key="2">
    <source>
        <dbReference type="ARBA" id="ARBA00022980"/>
    </source>
</evidence>
<accession>A0A2H0YWD6</accession>
<organism evidence="8 9">
    <name type="scientific">Candidatus Kerfeldbacteria bacterium CG08_land_8_20_14_0_20_40_16</name>
    <dbReference type="NCBI Taxonomy" id="2014244"/>
    <lineage>
        <taxon>Bacteria</taxon>
        <taxon>Candidatus Kerfeldiibacteriota</taxon>
    </lineage>
</organism>
<dbReference type="InterPro" id="IPR000206">
    <property type="entry name" value="Ribosomal_bL12"/>
</dbReference>
<dbReference type="InterPro" id="IPR014719">
    <property type="entry name" value="Ribosomal_bL12_C/ClpS-like"/>
</dbReference>
<keyword evidence="3 4" id="KW-0687">Ribonucleoprotein</keyword>
<gene>
    <name evidence="4" type="primary">rplL</name>
    <name evidence="8" type="ORF">COT24_02640</name>
</gene>
<dbReference type="FunFam" id="3.30.1390.10:FF:000001">
    <property type="entry name" value="50S ribosomal protein L7/L12"/>
    <property type="match status" value="1"/>
</dbReference>
<comment type="caution">
    <text evidence="8">The sequence shown here is derived from an EMBL/GenBank/DDBJ whole genome shotgun (WGS) entry which is preliminary data.</text>
</comment>
<evidence type="ECO:0000256" key="1">
    <source>
        <dbReference type="ARBA" id="ARBA00007197"/>
    </source>
</evidence>
<protein>
    <recommendedName>
        <fullName evidence="4">Large ribosomal subunit protein bL12</fullName>
    </recommendedName>
</protein>
<sequence>MADEEKKEQAPSKESKEETKEVVVPEKFKSLVGEIEKMSALDLAELVKILEDKFGVSAAAPMMMAGVMPAAGAGAEAAEEKTSFDVELTESGSNKIGVIKVIREVTEKGLKEAKDLVDGAPKMIKEGATKEEAEVIKKKVEEAGGKVTLK</sequence>
<evidence type="ECO:0000259" key="7">
    <source>
        <dbReference type="Pfam" id="PF16320"/>
    </source>
</evidence>
<dbReference type="PANTHER" id="PTHR45987">
    <property type="entry name" value="39S RIBOSOMAL PROTEIN L12"/>
    <property type="match status" value="1"/>
</dbReference>
<evidence type="ECO:0000256" key="5">
    <source>
        <dbReference type="SAM" id="MobiDB-lite"/>
    </source>
</evidence>
<dbReference type="GO" id="GO:0003735">
    <property type="term" value="F:structural constituent of ribosome"/>
    <property type="evidence" value="ECO:0007669"/>
    <property type="project" value="InterPro"/>
</dbReference>
<comment type="function">
    <text evidence="4">Forms part of the ribosomal stalk which helps the ribosome interact with GTP-bound translation factors. Is thus essential for accurate translation.</text>
</comment>
<keyword evidence="2 4" id="KW-0689">Ribosomal protein</keyword>
<dbReference type="GO" id="GO:0022625">
    <property type="term" value="C:cytosolic large ribosomal subunit"/>
    <property type="evidence" value="ECO:0007669"/>
    <property type="project" value="TreeGrafter"/>
</dbReference>
<dbReference type="PANTHER" id="PTHR45987:SF4">
    <property type="entry name" value="LARGE RIBOSOMAL SUBUNIT PROTEIN BL12M"/>
    <property type="match status" value="1"/>
</dbReference>
<dbReference type="HAMAP" id="MF_00368">
    <property type="entry name" value="Ribosomal_bL12"/>
    <property type="match status" value="1"/>
</dbReference>
<dbReference type="Proteomes" id="UP000231542">
    <property type="component" value="Unassembled WGS sequence"/>
</dbReference>
<evidence type="ECO:0000313" key="9">
    <source>
        <dbReference type="Proteomes" id="UP000231542"/>
    </source>
</evidence>
<dbReference type="SUPFAM" id="SSF54736">
    <property type="entry name" value="ClpS-like"/>
    <property type="match status" value="1"/>
</dbReference>
<feature type="domain" description="Large ribosomal subunit protein bL12 C-terminal" evidence="6">
    <location>
        <begin position="84"/>
        <end position="150"/>
    </location>
</feature>
<dbReference type="InterPro" id="IPR036235">
    <property type="entry name" value="Ribosomal_bL12_oligo_N_sf"/>
</dbReference>
<feature type="region of interest" description="Disordered" evidence="5">
    <location>
        <begin position="1"/>
        <end position="21"/>
    </location>
</feature>